<dbReference type="EMBL" id="FOMX01000028">
    <property type="protein sequence ID" value="SFF08388.1"/>
    <property type="molecule type" value="Genomic_DNA"/>
</dbReference>
<dbReference type="Gene3D" id="1.10.10.10">
    <property type="entry name" value="Winged helix-like DNA-binding domain superfamily/Winged helix DNA-binding domain"/>
    <property type="match status" value="1"/>
</dbReference>
<dbReference type="PANTHER" id="PTHR30537">
    <property type="entry name" value="HTH-TYPE TRANSCRIPTIONAL REGULATOR"/>
    <property type="match status" value="1"/>
</dbReference>
<organism evidence="6 7">
    <name type="scientific">Nannocystis exedens</name>
    <dbReference type="NCBI Taxonomy" id="54"/>
    <lineage>
        <taxon>Bacteria</taxon>
        <taxon>Pseudomonadati</taxon>
        <taxon>Myxococcota</taxon>
        <taxon>Polyangia</taxon>
        <taxon>Nannocystales</taxon>
        <taxon>Nannocystaceae</taxon>
        <taxon>Nannocystis</taxon>
    </lineage>
</organism>
<evidence type="ECO:0000256" key="3">
    <source>
        <dbReference type="ARBA" id="ARBA00023125"/>
    </source>
</evidence>
<keyword evidence="3 6" id="KW-0238">DNA-binding</keyword>
<keyword evidence="4" id="KW-0804">Transcription</keyword>
<evidence type="ECO:0000256" key="2">
    <source>
        <dbReference type="ARBA" id="ARBA00023015"/>
    </source>
</evidence>
<dbReference type="PROSITE" id="PS50931">
    <property type="entry name" value="HTH_LYSR"/>
    <property type="match status" value="1"/>
</dbReference>
<dbReference type="Gene3D" id="3.40.190.290">
    <property type="match status" value="1"/>
</dbReference>
<evidence type="ECO:0000256" key="4">
    <source>
        <dbReference type="ARBA" id="ARBA00023163"/>
    </source>
</evidence>
<sequence>MNSRPDFAAIEAFVRVAETGSFRAAAVALAAPVSTVSVQVSRLEARLGTRLFERTTRRVRLTDEGQRYFEQVRAGLDVVTEAERAVAEARGEARGRLRIAAPSGFAEGVLGRVLGRFTQEHPQVDVEIELTAGQLDPLRDGFDVVIQAEPAASASLVARKIGAPTKYRLVASPEYLARRGTPAHPRELAKHTCLVMGTRREATTWRFAKKGSARSAVVHRHATANSWPLIRDLAVSGCGIARLPEYLAAPAISEGRLVQVLDDFCPAVEQMYAVYARSRHVPARLSSFVAALQGFLAVWPGCLPKPPTAAARARG</sequence>
<dbReference type="InterPro" id="IPR036390">
    <property type="entry name" value="WH_DNA-bd_sf"/>
</dbReference>
<dbReference type="Pfam" id="PF03466">
    <property type="entry name" value="LysR_substrate"/>
    <property type="match status" value="1"/>
</dbReference>
<comment type="similarity">
    <text evidence="1">Belongs to the LysR transcriptional regulatory family.</text>
</comment>
<dbReference type="FunFam" id="1.10.10.10:FF:000001">
    <property type="entry name" value="LysR family transcriptional regulator"/>
    <property type="match status" value="1"/>
</dbReference>
<keyword evidence="2" id="KW-0805">Transcription regulation</keyword>
<dbReference type="SUPFAM" id="SSF46785">
    <property type="entry name" value="Winged helix' DNA-binding domain"/>
    <property type="match status" value="1"/>
</dbReference>
<gene>
    <name evidence="6" type="ORF">SAMN02745121_06821</name>
</gene>
<dbReference type="InterPro" id="IPR058163">
    <property type="entry name" value="LysR-type_TF_proteobact-type"/>
</dbReference>
<proteinExistence type="inferred from homology"/>
<dbReference type="Proteomes" id="UP000199400">
    <property type="component" value="Unassembled WGS sequence"/>
</dbReference>
<evidence type="ECO:0000256" key="1">
    <source>
        <dbReference type="ARBA" id="ARBA00009437"/>
    </source>
</evidence>
<dbReference type="GO" id="GO:0003677">
    <property type="term" value="F:DNA binding"/>
    <property type="evidence" value="ECO:0007669"/>
    <property type="project" value="UniProtKB-KW"/>
</dbReference>
<dbReference type="InterPro" id="IPR036388">
    <property type="entry name" value="WH-like_DNA-bd_sf"/>
</dbReference>
<dbReference type="STRING" id="54.SAMN02745121_06821"/>
<dbReference type="CDD" id="cd08422">
    <property type="entry name" value="PBP2_CrgA_like"/>
    <property type="match status" value="1"/>
</dbReference>
<dbReference type="SUPFAM" id="SSF53850">
    <property type="entry name" value="Periplasmic binding protein-like II"/>
    <property type="match status" value="1"/>
</dbReference>
<dbReference type="PANTHER" id="PTHR30537:SF5">
    <property type="entry name" value="HTH-TYPE TRANSCRIPTIONAL ACTIVATOR TTDR-RELATED"/>
    <property type="match status" value="1"/>
</dbReference>
<evidence type="ECO:0000259" key="5">
    <source>
        <dbReference type="PROSITE" id="PS50931"/>
    </source>
</evidence>
<evidence type="ECO:0000313" key="6">
    <source>
        <dbReference type="EMBL" id="SFF08388.1"/>
    </source>
</evidence>
<feature type="domain" description="HTH lysR-type" evidence="5">
    <location>
        <begin position="5"/>
        <end position="62"/>
    </location>
</feature>
<dbReference type="GO" id="GO:0003700">
    <property type="term" value="F:DNA-binding transcription factor activity"/>
    <property type="evidence" value="ECO:0007669"/>
    <property type="project" value="InterPro"/>
</dbReference>
<dbReference type="InterPro" id="IPR005119">
    <property type="entry name" value="LysR_subst-bd"/>
</dbReference>
<reference evidence="7" key="1">
    <citation type="submission" date="2016-10" db="EMBL/GenBank/DDBJ databases">
        <authorList>
            <person name="Varghese N."/>
            <person name="Submissions S."/>
        </authorList>
    </citation>
    <scope>NUCLEOTIDE SEQUENCE [LARGE SCALE GENOMIC DNA]</scope>
    <source>
        <strain evidence="7">ATCC 25963</strain>
    </source>
</reference>
<dbReference type="InterPro" id="IPR000847">
    <property type="entry name" value="LysR_HTH_N"/>
</dbReference>
<accession>A0A1I2FU84</accession>
<dbReference type="Pfam" id="PF00126">
    <property type="entry name" value="HTH_1"/>
    <property type="match status" value="1"/>
</dbReference>
<name>A0A1I2FU84_9BACT</name>
<evidence type="ECO:0000313" key="7">
    <source>
        <dbReference type="Proteomes" id="UP000199400"/>
    </source>
</evidence>
<dbReference type="RefSeq" id="WP_170136210.1">
    <property type="nucleotide sequence ID" value="NZ_FOMX01000028.1"/>
</dbReference>
<keyword evidence="7" id="KW-1185">Reference proteome</keyword>
<dbReference type="AlphaFoldDB" id="A0A1I2FU84"/>
<protein>
    <submittedName>
        <fullName evidence="6">DNA-binding transcriptional regulator, LysR family</fullName>
    </submittedName>
</protein>